<comment type="similarity">
    <text evidence="2">Belongs to the major facilitator superfamily. Proton-dependent oligopeptide transporter (POT/PTR) (TC 2.A.17) family.</text>
</comment>
<evidence type="ECO:0000256" key="4">
    <source>
        <dbReference type="ARBA" id="ARBA00022989"/>
    </source>
</evidence>
<dbReference type="GO" id="GO:0022857">
    <property type="term" value="F:transmembrane transporter activity"/>
    <property type="evidence" value="ECO:0007669"/>
    <property type="project" value="InterPro"/>
</dbReference>
<evidence type="ECO:0000256" key="1">
    <source>
        <dbReference type="ARBA" id="ARBA00004141"/>
    </source>
</evidence>
<feature type="region of interest" description="Disordered" evidence="6">
    <location>
        <begin position="1"/>
        <end position="42"/>
    </location>
</feature>
<dbReference type="GO" id="GO:0016020">
    <property type="term" value="C:membrane"/>
    <property type="evidence" value="ECO:0007669"/>
    <property type="project" value="UniProtKB-SubCell"/>
</dbReference>
<sequence>MAVSSSSVDENGEHDYEEPLLITTSSSASSSSSDDHGGNRDIGISDAVDGVVDYKGEKVLDRSKYGGWKSAYFIIVIDVADSFTYWGISSNLISYLTGPLGQHLSRSILDHLILFCHLHIELDASHAHKLLGLISLRDETLKNVNPRAHSSIGGIILELTTSSRFLDKALINSSNSSSCTVSQVEEAKAVVRLVPIWITCLIYAIINAQSSTFGVKQGKQWTEK</sequence>
<evidence type="ECO:0000313" key="8">
    <source>
        <dbReference type="Proteomes" id="UP001202328"/>
    </source>
</evidence>
<evidence type="ECO:0000256" key="6">
    <source>
        <dbReference type="SAM" id="MobiDB-lite"/>
    </source>
</evidence>
<evidence type="ECO:0000256" key="3">
    <source>
        <dbReference type="ARBA" id="ARBA00022692"/>
    </source>
</evidence>
<evidence type="ECO:0000256" key="5">
    <source>
        <dbReference type="ARBA" id="ARBA00023136"/>
    </source>
</evidence>
<dbReference type="InterPro" id="IPR000109">
    <property type="entry name" value="POT_fam"/>
</dbReference>
<dbReference type="Proteomes" id="UP001202328">
    <property type="component" value="Unassembled WGS sequence"/>
</dbReference>
<dbReference type="Pfam" id="PF00854">
    <property type="entry name" value="PTR2"/>
    <property type="match status" value="1"/>
</dbReference>
<dbReference type="Gene3D" id="1.20.1250.20">
    <property type="entry name" value="MFS general substrate transporter like domains"/>
    <property type="match status" value="2"/>
</dbReference>
<comment type="caution">
    <text evidence="7">The sequence shown here is derived from an EMBL/GenBank/DDBJ whole genome shotgun (WGS) entry which is preliminary data.</text>
</comment>
<keyword evidence="4" id="KW-1133">Transmembrane helix</keyword>
<dbReference type="InterPro" id="IPR036259">
    <property type="entry name" value="MFS_trans_sf"/>
</dbReference>
<evidence type="ECO:0000313" key="7">
    <source>
        <dbReference type="EMBL" id="KAI3895870.1"/>
    </source>
</evidence>
<dbReference type="EMBL" id="JAJJMB010011896">
    <property type="protein sequence ID" value="KAI3895870.1"/>
    <property type="molecule type" value="Genomic_DNA"/>
</dbReference>
<gene>
    <name evidence="7" type="ORF">MKW98_025661</name>
</gene>
<protein>
    <submittedName>
        <fullName evidence="7">Uncharacterized protein</fullName>
    </submittedName>
</protein>
<evidence type="ECO:0000256" key="2">
    <source>
        <dbReference type="ARBA" id="ARBA00005982"/>
    </source>
</evidence>
<keyword evidence="8" id="KW-1185">Reference proteome</keyword>
<dbReference type="AlphaFoldDB" id="A0AAD4SEK6"/>
<proteinExistence type="inferred from homology"/>
<name>A0AAD4SEK6_9MAGN</name>
<keyword evidence="5" id="KW-0472">Membrane</keyword>
<dbReference type="PANTHER" id="PTHR11654">
    <property type="entry name" value="OLIGOPEPTIDE TRANSPORTER-RELATED"/>
    <property type="match status" value="1"/>
</dbReference>
<reference evidence="7" key="1">
    <citation type="submission" date="2022-04" db="EMBL/GenBank/DDBJ databases">
        <title>A functionally conserved STORR gene fusion in Papaver species that diverged 16.8 million years ago.</title>
        <authorList>
            <person name="Catania T."/>
        </authorList>
    </citation>
    <scope>NUCLEOTIDE SEQUENCE</scope>
    <source>
        <strain evidence="7">S-188037</strain>
    </source>
</reference>
<keyword evidence="3" id="KW-0812">Transmembrane</keyword>
<accession>A0AAD4SEK6</accession>
<comment type="subcellular location">
    <subcellularLocation>
        <location evidence="1">Membrane</location>
        <topology evidence="1">Multi-pass membrane protein</topology>
    </subcellularLocation>
</comment>
<organism evidence="7 8">
    <name type="scientific">Papaver atlanticum</name>
    <dbReference type="NCBI Taxonomy" id="357466"/>
    <lineage>
        <taxon>Eukaryota</taxon>
        <taxon>Viridiplantae</taxon>
        <taxon>Streptophyta</taxon>
        <taxon>Embryophyta</taxon>
        <taxon>Tracheophyta</taxon>
        <taxon>Spermatophyta</taxon>
        <taxon>Magnoliopsida</taxon>
        <taxon>Ranunculales</taxon>
        <taxon>Papaveraceae</taxon>
        <taxon>Papaveroideae</taxon>
        <taxon>Papaver</taxon>
    </lineage>
</organism>